<dbReference type="AlphaFoldDB" id="A0A5C1I3L8"/>
<protein>
    <submittedName>
        <fullName evidence="4">Serine hydrolase</fullName>
    </submittedName>
</protein>
<dbReference type="PROSITE" id="PS50005">
    <property type="entry name" value="TPR"/>
    <property type="match status" value="1"/>
</dbReference>
<dbReference type="GO" id="GO:0016787">
    <property type="term" value="F:hydrolase activity"/>
    <property type="evidence" value="ECO:0007669"/>
    <property type="project" value="UniProtKB-KW"/>
</dbReference>
<feature type="signal peptide" evidence="2">
    <location>
        <begin position="1"/>
        <end position="28"/>
    </location>
</feature>
<keyword evidence="1" id="KW-0802">TPR repeat</keyword>
<dbReference type="RefSeq" id="WP_112575264.1">
    <property type="nucleotide sequence ID" value="NZ_CP043450.1"/>
</dbReference>
<dbReference type="InterPro" id="IPR005084">
    <property type="entry name" value="CBM6"/>
</dbReference>
<dbReference type="Gene3D" id="2.60.120.260">
    <property type="entry name" value="Galactose-binding domain-like"/>
    <property type="match status" value="1"/>
</dbReference>
<evidence type="ECO:0000313" key="5">
    <source>
        <dbReference type="Proteomes" id="UP000251402"/>
    </source>
</evidence>
<dbReference type="Gene3D" id="1.25.40.10">
    <property type="entry name" value="Tetratricopeptide repeat domain"/>
    <property type="match status" value="1"/>
</dbReference>
<dbReference type="InterPro" id="IPR001466">
    <property type="entry name" value="Beta-lactam-related"/>
</dbReference>
<evidence type="ECO:0000259" key="3">
    <source>
        <dbReference type="PROSITE" id="PS51175"/>
    </source>
</evidence>
<dbReference type="InterPro" id="IPR011990">
    <property type="entry name" value="TPR-like_helical_dom_sf"/>
</dbReference>
<name>A0A5C1I3L8_9SPHI</name>
<dbReference type="InterPro" id="IPR050789">
    <property type="entry name" value="Diverse_Enzym_Activities"/>
</dbReference>
<dbReference type="PANTHER" id="PTHR43283:SF18">
    <property type="match status" value="1"/>
</dbReference>
<dbReference type="SUPFAM" id="SSF48452">
    <property type="entry name" value="TPR-like"/>
    <property type="match status" value="1"/>
</dbReference>
<evidence type="ECO:0000256" key="2">
    <source>
        <dbReference type="SAM" id="SignalP"/>
    </source>
</evidence>
<feature type="domain" description="CBM6" evidence="3">
    <location>
        <begin position="508"/>
        <end position="628"/>
    </location>
</feature>
<dbReference type="PROSITE" id="PS51175">
    <property type="entry name" value="CBM6"/>
    <property type="match status" value="1"/>
</dbReference>
<evidence type="ECO:0000313" key="4">
    <source>
        <dbReference type="EMBL" id="QEM12505.1"/>
    </source>
</evidence>
<dbReference type="Proteomes" id="UP000251402">
    <property type="component" value="Chromosome"/>
</dbReference>
<dbReference type="EMBL" id="CP043450">
    <property type="protein sequence ID" value="QEM12505.1"/>
    <property type="molecule type" value="Genomic_DNA"/>
</dbReference>
<keyword evidence="5" id="KW-1185">Reference proteome</keyword>
<feature type="repeat" description="TPR" evidence="1">
    <location>
        <begin position="447"/>
        <end position="480"/>
    </location>
</feature>
<reference evidence="4" key="1">
    <citation type="submission" date="2019-08" db="EMBL/GenBank/DDBJ databases">
        <title>Comparative genome analysis confer to the adaptation heavy metal polluted environment.</title>
        <authorList>
            <person name="Li Y."/>
        </authorList>
    </citation>
    <scope>NUCLEOTIDE SEQUENCE [LARGE SCALE GENOMIC DNA]</scope>
    <source>
        <strain evidence="4">P1</strain>
    </source>
</reference>
<feature type="chain" id="PRO_5023002791" evidence="2">
    <location>
        <begin position="29"/>
        <end position="628"/>
    </location>
</feature>
<dbReference type="PANTHER" id="PTHR43283">
    <property type="entry name" value="BETA-LACTAMASE-RELATED"/>
    <property type="match status" value="1"/>
</dbReference>
<dbReference type="Pfam" id="PF00144">
    <property type="entry name" value="Beta-lactamase"/>
    <property type="match status" value="1"/>
</dbReference>
<dbReference type="InterPro" id="IPR019734">
    <property type="entry name" value="TPR_rpt"/>
</dbReference>
<evidence type="ECO:0000256" key="1">
    <source>
        <dbReference type="PROSITE-ProRule" id="PRU00339"/>
    </source>
</evidence>
<keyword evidence="4" id="KW-0378">Hydrolase</keyword>
<dbReference type="OrthoDB" id="1357763at2"/>
<dbReference type="GO" id="GO:0030246">
    <property type="term" value="F:carbohydrate binding"/>
    <property type="evidence" value="ECO:0007669"/>
    <property type="project" value="InterPro"/>
</dbReference>
<dbReference type="InterPro" id="IPR012338">
    <property type="entry name" value="Beta-lactam/transpept-like"/>
</dbReference>
<dbReference type="InterPro" id="IPR008979">
    <property type="entry name" value="Galactose-bd-like_sf"/>
</dbReference>
<organism evidence="4 5">
    <name type="scientific">Mucilaginibacter rubeus</name>
    <dbReference type="NCBI Taxonomy" id="2027860"/>
    <lineage>
        <taxon>Bacteria</taxon>
        <taxon>Pseudomonadati</taxon>
        <taxon>Bacteroidota</taxon>
        <taxon>Sphingobacteriia</taxon>
        <taxon>Sphingobacteriales</taxon>
        <taxon>Sphingobacteriaceae</taxon>
        <taxon>Mucilaginibacter</taxon>
    </lineage>
</organism>
<gene>
    <name evidence="4" type="ORF">DEO27_021625</name>
</gene>
<dbReference type="SUPFAM" id="SSF56601">
    <property type="entry name" value="beta-lactamase/transpeptidase-like"/>
    <property type="match status" value="1"/>
</dbReference>
<dbReference type="Gene3D" id="3.40.710.10">
    <property type="entry name" value="DD-peptidase/beta-lactamase superfamily"/>
    <property type="match status" value="1"/>
</dbReference>
<sequence>MIIFKLPKISVWGCFVTCLILSGLAVNAQVNNNFTVNNKVINQQSFDTEINRMIKEVGIPAVSLAIIDRGKIVYFNTYGVKSLGSNTPAGNNSVFEACSLSKSFLVYAAYQLVDQGKLDLDKPIYQYLEPGPMLDHDARYRLITPRMILSHSSGLEDWPNENNSHQMDIISQPGAKFNYSSLGYNYLAAAIEAIVKEPYDTYMQRMVLTPLNLQNTYVKFKNDTVGKTVTTLPADFVTGHDNFGKEFGKWKNYESVASSGVSTTAKDYANLILNIFSNGKLSANSVNQILKPVVHTGSASTPYYYGTGFEIIHTGTDTIIGHGGSNPGFKAQIFYSTTHKRGLVFLTNSDLGKIITSRVNEMTAGLDITDYYQQFSVDQYPSKAITLLNVYKSAGSKQMFAEANRLHTADSLGINTLNQLGKLFINQDTLIAKQLLGSNIGFFPQSAYAHLLMGDLYDKNDNYTGALAEYERAKQLDFKLWDIQPDIDEYRKKVNEAKAHSKITTHINKNQVLYATNYSAMRGIDVDDSNKKDPLPNVSGGAGSWLEYNMVISKPGTYKLHLYVANDDNNGTFELVINNTKFTRFKSALKPSGDWVYKIVEVKLKPGRQTLRLNFNSGTTRIKSIRFS</sequence>
<accession>A0A5C1I3L8</accession>
<dbReference type="Pfam" id="PF03422">
    <property type="entry name" value="CBM_6"/>
    <property type="match status" value="1"/>
</dbReference>
<dbReference type="SUPFAM" id="SSF49785">
    <property type="entry name" value="Galactose-binding domain-like"/>
    <property type="match status" value="1"/>
</dbReference>
<proteinExistence type="predicted"/>
<keyword evidence="2" id="KW-0732">Signal</keyword>
<dbReference type="KEGG" id="mrub:DEO27_021625"/>